<proteinExistence type="predicted"/>
<reference evidence="1" key="1">
    <citation type="journal article" date="2014" name="Front. Microbiol.">
        <title>High frequency of phylogenetically diverse reductive dehalogenase-homologous genes in deep subseafloor sedimentary metagenomes.</title>
        <authorList>
            <person name="Kawai M."/>
            <person name="Futagami T."/>
            <person name="Toyoda A."/>
            <person name="Takaki Y."/>
            <person name="Nishi S."/>
            <person name="Hori S."/>
            <person name="Arai W."/>
            <person name="Tsubouchi T."/>
            <person name="Morono Y."/>
            <person name="Uchiyama I."/>
            <person name="Ito T."/>
            <person name="Fujiyama A."/>
            <person name="Inagaki F."/>
            <person name="Takami H."/>
        </authorList>
    </citation>
    <scope>NUCLEOTIDE SEQUENCE</scope>
    <source>
        <strain evidence="1">Expedition CK06-06</strain>
    </source>
</reference>
<evidence type="ECO:0000313" key="1">
    <source>
        <dbReference type="EMBL" id="GAH92791.1"/>
    </source>
</evidence>
<gene>
    <name evidence="1" type="ORF">S06H3_00406</name>
</gene>
<dbReference type="AlphaFoldDB" id="X1JDK2"/>
<comment type="caution">
    <text evidence="1">The sequence shown here is derived from an EMBL/GenBank/DDBJ whole genome shotgun (WGS) entry which is preliminary data.</text>
</comment>
<name>X1JDK2_9ZZZZ</name>
<protein>
    <submittedName>
        <fullName evidence="1">Uncharacterized protein</fullName>
    </submittedName>
</protein>
<organism evidence="1">
    <name type="scientific">marine sediment metagenome</name>
    <dbReference type="NCBI Taxonomy" id="412755"/>
    <lineage>
        <taxon>unclassified sequences</taxon>
        <taxon>metagenomes</taxon>
        <taxon>ecological metagenomes</taxon>
    </lineage>
</organism>
<sequence length="44" mass="4928">MKIEKVKLSGFRAVCGKCQREFTSLSKGQLRAIVKAHAQTHRKG</sequence>
<dbReference type="EMBL" id="BARV01000069">
    <property type="protein sequence ID" value="GAH92791.1"/>
    <property type="molecule type" value="Genomic_DNA"/>
</dbReference>
<accession>X1JDK2</accession>